<evidence type="ECO:0000256" key="3">
    <source>
        <dbReference type="ARBA" id="ARBA00022676"/>
    </source>
</evidence>
<dbReference type="RefSeq" id="WP_154765591.1">
    <property type="nucleotide sequence ID" value="NZ_WMBT01000010.1"/>
</dbReference>
<keyword evidence="8" id="KW-1185">Reference proteome</keyword>
<accession>A0A6L6HW29</accession>
<reference evidence="7 8" key="1">
    <citation type="submission" date="2019-11" db="EMBL/GenBank/DDBJ databases">
        <authorList>
            <person name="Lang L."/>
        </authorList>
    </citation>
    <scope>NUCLEOTIDE SEQUENCE [LARGE SCALE GENOMIC DNA]</scope>
    <source>
        <strain evidence="7 8">YIM 132242</strain>
    </source>
</reference>
<comment type="subcellular location">
    <subcellularLocation>
        <location evidence="1">Cell membrane</location>
    </subcellularLocation>
</comment>
<evidence type="ECO:0000256" key="2">
    <source>
        <dbReference type="ARBA" id="ARBA00022475"/>
    </source>
</evidence>
<dbReference type="EMBL" id="WMBT01000010">
    <property type="protein sequence ID" value="MTE01518.1"/>
    <property type="molecule type" value="Genomic_DNA"/>
</dbReference>
<dbReference type="GO" id="GO:0016757">
    <property type="term" value="F:glycosyltransferase activity"/>
    <property type="evidence" value="ECO:0007669"/>
    <property type="project" value="UniProtKB-KW"/>
</dbReference>
<dbReference type="PANTHER" id="PTHR43646:SF2">
    <property type="entry name" value="GLYCOSYLTRANSFERASE 2-LIKE DOMAIN-CONTAINING PROTEIN"/>
    <property type="match status" value="1"/>
</dbReference>
<dbReference type="Gene3D" id="3.90.550.10">
    <property type="entry name" value="Spore Coat Polysaccharide Biosynthesis Protein SpsA, Chain A"/>
    <property type="match status" value="1"/>
</dbReference>
<dbReference type="Pfam" id="PF00535">
    <property type="entry name" value="Glycos_transf_2"/>
    <property type="match status" value="1"/>
</dbReference>
<keyword evidence="2" id="KW-1003">Cell membrane</keyword>
<dbReference type="InterPro" id="IPR029044">
    <property type="entry name" value="Nucleotide-diphossugar_trans"/>
</dbReference>
<evidence type="ECO:0000256" key="4">
    <source>
        <dbReference type="ARBA" id="ARBA00022679"/>
    </source>
</evidence>
<dbReference type="SUPFAM" id="SSF53448">
    <property type="entry name" value="Nucleotide-diphospho-sugar transferases"/>
    <property type="match status" value="1"/>
</dbReference>
<keyword evidence="5" id="KW-0472">Membrane</keyword>
<keyword evidence="4 7" id="KW-0808">Transferase</keyword>
<dbReference type="Proteomes" id="UP000481417">
    <property type="component" value="Unassembled WGS sequence"/>
</dbReference>
<evidence type="ECO:0000313" key="8">
    <source>
        <dbReference type="Proteomes" id="UP000481417"/>
    </source>
</evidence>
<name>A0A6L6HW29_9RHOB</name>
<gene>
    <name evidence="7" type="ORF">GIY56_14610</name>
</gene>
<dbReference type="InterPro" id="IPR001173">
    <property type="entry name" value="Glyco_trans_2-like"/>
</dbReference>
<protein>
    <submittedName>
        <fullName evidence="7">Glycosyltransferase</fullName>
    </submittedName>
</protein>
<dbReference type="AlphaFoldDB" id="A0A6L6HW29"/>
<organism evidence="7 8">
    <name type="scientific">Paracoccus lichenicola</name>
    <dbReference type="NCBI Taxonomy" id="2665644"/>
    <lineage>
        <taxon>Bacteria</taxon>
        <taxon>Pseudomonadati</taxon>
        <taxon>Pseudomonadota</taxon>
        <taxon>Alphaproteobacteria</taxon>
        <taxon>Rhodobacterales</taxon>
        <taxon>Paracoccaceae</taxon>
        <taxon>Paracoccus</taxon>
    </lineage>
</organism>
<comment type="caution">
    <text evidence="7">The sequence shown here is derived from an EMBL/GenBank/DDBJ whole genome shotgun (WGS) entry which is preliminary data.</text>
</comment>
<evidence type="ECO:0000256" key="5">
    <source>
        <dbReference type="ARBA" id="ARBA00023136"/>
    </source>
</evidence>
<feature type="domain" description="Glycosyltransferase 2-like" evidence="6">
    <location>
        <begin position="7"/>
        <end position="145"/>
    </location>
</feature>
<dbReference type="GO" id="GO:0005886">
    <property type="term" value="C:plasma membrane"/>
    <property type="evidence" value="ECO:0007669"/>
    <property type="project" value="UniProtKB-SubCell"/>
</dbReference>
<evidence type="ECO:0000256" key="1">
    <source>
        <dbReference type="ARBA" id="ARBA00004236"/>
    </source>
</evidence>
<keyword evidence="3" id="KW-0328">Glycosyltransferase</keyword>
<evidence type="ECO:0000313" key="7">
    <source>
        <dbReference type="EMBL" id="MTE01518.1"/>
    </source>
</evidence>
<sequence>MTGPSLSIIIPASNEAARIGGCLDALLAQQGLGDRTVQVVVVPNGCRDDTAAVARAREPAFAGRGWPLTVAELDEGGKIGALNKGDEQARAAARLYLDADILCGPGLLRGLMDALDRPGPVYAGARLRVPPPVSALSRRYARFWQGLPFLTRGVSGAGLFAVNGPGRERWHRFPPIIADDAFVRGLFAPSERVLVDAPYSWPISEGFLALTRVRGRQNDGMRELARLYPDMMRNFDDRPAWPELGRLAAADPLGFLSYAAVGIATRLRRKRNGWARNR</sequence>
<proteinExistence type="predicted"/>
<evidence type="ECO:0000259" key="6">
    <source>
        <dbReference type="Pfam" id="PF00535"/>
    </source>
</evidence>
<dbReference type="PANTHER" id="PTHR43646">
    <property type="entry name" value="GLYCOSYLTRANSFERASE"/>
    <property type="match status" value="1"/>
</dbReference>